<organism evidence="1 2">
    <name type="scientific">Virgibacillus kekensis</name>
    <dbReference type="NCBI Taxonomy" id="202261"/>
    <lineage>
        <taxon>Bacteria</taxon>
        <taxon>Bacillati</taxon>
        <taxon>Bacillota</taxon>
        <taxon>Bacilli</taxon>
        <taxon>Bacillales</taxon>
        <taxon>Bacillaceae</taxon>
        <taxon>Virgibacillus</taxon>
    </lineage>
</organism>
<reference evidence="2" key="1">
    <citation type="journal article" date="2019" name="Int. J. Syst. Evol. Microbiol.">
        <title>The Global Catalogue of Microorganisms (GCM) 10K type strain sequencing project: providing services to taxonomists for standard genome sequencing and annotation.</title>
        <authorList>
            <consortium name="The Broad Institute Genomics Platform"/>
            <consortium name="The Broad Institute Genome Sequencing Center for Infectious Disease"/>
            <person name="Wu L."/>
            <person name="Ma J."/>
        </authorList>
    </citation>
    <scope>NUCLEOTIDE SEQUENCE [LARGE SCALE GENOMIC DNA]</scope>
    <source>
        <strain evidence="2">CGMCC 4.7426</strain>
    </source>
</reference>
<proteinExistence type="predicted"/>
<dbReference type="Proteomes" id="UP001595989">
    <property type="component" value="Unassembled WGS sequence"/>
</dbReference>
<name>A0ABV9DG22_9BACI</name>
<comment type="caution">
    <text evidence="1">The sequence shown here is derived from an EMBL/GenBank/DDBJ whole genome shotgun (WGS) entry which is preliminary data.</text>
</comment>
<dbReference type="EMBL" id="JBHSFU010000003">
    <property type="protein sequence ID" value="MFC4557298.1"/>
    <property type="molecule type" value="Genomic_DNA"/>
</dbReference>
<sequence length="107" mass="12453">MKTLHIWNSIIRRLEGRRVELPTVPKTKKAPVWFSASTDGTIIFINKAFDHTRSSKLSTERKLDYNTFQKVYPFYLRRENGEAISSEVSDVSVNQVYYFSVIKHLGV</sequence>
<evidence type="ECO:0000313" key="2">
    <source>
        <dbReference type="Proteomes" id="UP001595989"/>
    </source>
</evidence>
<protein>
    <recommendedName>
        <fullName evidence="3">S9 family peptidase</fullName>
    </recommendedName>
</protein>
<keyword evidence="2" id="KW-1185">Reference proteome</keyword>
<gene>
    <name evidence="1" type="ORF">ACFO3D_03620</name>
</gene>
<evidence type="ECO:0000313" key="1">
    <source>
        <dbReference type="EMBL" id="MFC4557298.1"/>
    </source>
</evidence>
<dbReference type="RefSeq" id="WP_390293243.1">
    <property type="nucleotide sequence ID" value="NZ_JBHSFU010000003.1"/>
</dbReference>
<evidence type="ECO:0008006" key="3">
    <source>
        <dbReference type="Google" id="ProtNLM"/>
    </source>
</evidence>
<accession>A0ABV9DG22</accession>